<protein>
    <submittedName>
        <fullName evidence="1">Uncharacterized protein</fullName>
    </submittedName>
</protein>
<dbReference type="Proteomes" id="UP000827872">
    <property type="component" value="Linkage Group LG08"/>
</dbReference>
<accession>A0ACB8F8J3</accession>
<dbReference type="EMBL" id="CM037621">
    <property type="protein sequence ID" value="KAH8001577.1"/>
    <property type="molecule type" value="Genomic_DNA"/>
</dbReference>
<proteinExistence type="predicted"/>
<keyword evidence="2" id="KW-1185">Reference proteome</keyword>
<reference evidence="1" key="1">
    <citation type="submission" date="2021-08" db="EMBL/GenBank/DDBJ databases">
        <title>The first chromosome-level gecko genome reveals the dynamic sex chromosomes of Neotropical dwarf geckos (Sphaerodactylidae: Sphaerodactylus).</title>
        <authorList>
            <person name="Pinto B.J."/>
            <person name="Keating S.E."/>
            <person name="Gamble T."/>
        </authorList>
    </citation>
    <scope>NUCLEOTIDE SEQUENCE</scope>
    <source>
        <strain evidence="1">TG3544</strain>
    </source>
</reference>
<sequence>MNKNQGQTEMQPISGNICSCTMEFVRRIYFERTHVYEIPKSGLCLSSQSRFILFFRQWYGVQKYILSHNLIFLSIIIRHYNKKPKRTYCLDFYIQNEKTDAVSLSLSQQLLKSAVFLSQVKLQAKLLIPVC</sequence>
<gene>
    <name evidence="1" type="ORF">K3G42_011473</name>
</gene>
<evidence type="ECO:0000313" key="2">
    <source>
        <dbReference type="Proteomes" id="UP000827872"/>
    </source>
</evidence>
<organism evidence="1 2">
    <name type="scientific">Sphaerodactylus townsendi</name>
    <dbReference type="NCBI Taxonomy" id="933632"/>
    <lineage>
        <taxon>Eukaryota</taxon>
        <taxon>Metazoa</taxon>
        <taxon>Chordata</taxon>
        <taxon>Craniata</taxon>
        <taxon>Vertebrata</taxon>
        <taxon>Euteleostomi</taxon>
        <taxon>Lepidosauria</taxon>
        <taxon>Squamata</taxon>
        <taxon>Bifurcata</taxon>
        <taxon>Gekkota</taxon>
        <taxon>Sphaerodactylidae</taxon>
        <taxon>Sphaerodactylus</taxon>
    </lineage>
</organism>
<evidence type="ECO:0000313" key="1">
    <source>
        <dbReference type="EMBL" id="KAH8001577.1"/>
    </source>
</evidence>
<comment type="caution">
    <text evidence="1">The sequence shown here is derived from an EMBL/GenBank/DDBJ whole genome shotgun (WGS) entry which is preliminary data.</text>
</comment>
<name>A0ACB8F8J3_9SAUR</name>